<dbReference type="Pfam" id="PF08659">
    <property type="entry name" value="KR"/>
    <property type="match status" value="1"/>
</dbReference>
<dbReference type="PROSITE" id="PS00606">
    <property type="entry name" value="KS3_1"/>
    <property type="match status" value="2"/>
</dbReference>
<dbReference type="Pfam" id="PF21089">
    <property type="entry name" value="PKS_DH_N"/>
    <property type="match status" value="1"/>
</dbReference>
<dbReference type="Gene3D" id="3.40.47.10">
    <property type="match status" value="3"/>
</dbReference>
<dbReference type="InterPro" id="IPR049552">
    <property type="entry name" value="PKS_DH_N"/>
</dbReference>
<keyword evidence="3" id="KW-0596">Phosphopantetheine</keyword>
<keyword evidence="16" id="KW-1185">Reference proteome</keyword>
<evidence type="ECO:0000256" key="1">
    <source>
        <dbReference type="ARBA" id="ARBA00004496"/>
    </source>
</evidence>
<protein>
    <recommendedName>
        <fullName evidence="17">Carrier domain-containing protein</fullName>
    </recommendedName>
</protein>
<dbReference type="InterPro" id="IPR014031">
    <property type="entry name" value="Ketoacyl_synth_C"/>
</dbReference>
<dbReference type="eggNOG" id="COG3321">
    <property type="taxonomic scope" value="Bacteria"/>
</dbReference>
<dbReference type="Pfam" id="PF23589">
    <property type="entry name" value="WHD_AprA"/>
    <property type="match status" value="1"/>
</dbReference>
<evidence type="ECO:0008006" key="17">
    <source>
        <dbReference type="Google" id="ProtNLM"/>
    </source>
</evidence>
<evidence type="ECO:0000256" key="5">
    <source>
        <dbReference type="ARBA" id="ARBA00022553"/>
    </source>
</evidence>
<dbReference type="Gene3D" id="3.40.50.720">
    <property type="entry name" value="NAD(P)-binding Rossmann-like Domain"/>
    <property type="match status" value="1"/>
</dbReference>
<dbReference type="SMART" id="SM00823">
    <property type="entry name" value="PKS_PP"/>
    <property type="match status" value="3"/>
</dbReference>
<dbReference type="InterPro" id="IPR013217">
    <property type="entry name" value="Methyltransf_12"/>
</dbReference>
<dbReference type="Pfam" id="PF00109">
    <property type="entry name" value="ketoacyl-synt"/>
    <property type="match status" value="3"/>
</dbReference>
<dbReference type="PROSITE" id="PS50075">
    <property type="entry name" value="CARRIER"/>
    <property type="match status" value="2"/>
</dbReference>
<evidence type="ECO:0000256" key="9">
    <source>
        <dbReference type="ARBA" id="ARBA00054155"/>
    </source>
</evidence>
<dbReference type="Pfam" id="PF02801">
    <property type="entry name" value="Ketoacyl-synt_C"/>
    <property type="match status" value="3"/>
</dbReference>
<dbReference type="OrthoDB" id="4317020at2"/>
<dbReference type="PROSITE" id="PS52019">
    <property type="entry name" value="PKS_MFAS_DH"/>
    <property type="match status" value="1"/>
</dbReference>
<dbReference type="InterPro" id="IPR020841">
    <property type="entry name" value="PKS_Beta-ketoAc_synthase_dom"/>
</dbReference>
<comment type="caution">
    <text evidence="15">The sequence shown here is derived from an EMBL/GenBank/DDBJ whole genome shotgun (WGS) entry which is preliminary data.</text>
</comment>
<dbReference type="Pfam" id="PF00583">
    <property type="entry name" value="Acetyltransf_1"/>
    <property type="match status" value="1"/>
</dbReference>
<dbReference type="InterPro" id="IPR050091">
    <property type="entry name" value="PKS_NRPS_Biosynth_Enz"/>
</dbReference>
<evidence type="ECO:0000256" key="3">
    <source>
        <dbReference type="ARBA" id="ARBA00022450"/>
    </source>
</evidence>
<evidence type="ECO:0000313" key="15">
    <source>
        <dbReference type="EMBL" id="KFF06344.1"/>
    </source>
</evidence>
<dbReference type="GO" id="GO:0005886">
    <property type="term" value="C:plasma membrane"/>
    <property type="evidence" value="ECO:0007669"/>
    <property type="project" value="TreeGrafter"/>
</dbReference>
<dbReference type="EMBL" id="JPRL01000001">
    <property type="protein sequence ID" value="KFF06344.1"/>
    <property type="molecule type" value="Genomic_DNA"/>
</dbReference>
<dbReference type="CDD" id="cd08953">
    <property type="entry name" value="KR_2_SDR_x"/>
    <property type="match status" value="1"/>
</dbReference>
<organism evidence="15 16">
    <name type="scientific">Flavobacterium reichenbachii</name>
    <dbReference type="NCBI Taxonomy" id="362418"/>
    <lineage>
        <taxon>Bacteria</taxon>
        <taxon>Pseudomonadati</taxon>
        <taxon>Bacteroidota</taxon>
        <taxon>Flavobacteriia</taxon>
        <taxon>Flavobacteriales</taxon>
        <taxon>Flavobacteriaceae</taxon>
        <taxon>Flavobacterium</taxon>
    </lineage>
</organism>
<dbReference type="Gene3D" id="1.10.1200.10">
    <property type="entry name" value="ACP-like"/>
    <property type="match status" value="3"/>
</dbReference>
<evidence type="ECO:0000259" key="13">
    <source>
        <dbReference type="PROSITE" id="PS52004"/>
    </source>
</evidence>
<dbReference type="SUPFAM" id="SSF51735">
    <property type="entry name" value="NAD(P)-binding Rossmann-fold domains"/>
    <property type="match status" value="1"/>
</dbReference>
<dbReference type="InterPro" id="IPR009081">
    <property type="entry name" value="PP-bd_ACP"/>
</dbReference>
<reference evidence="15 16" key="1">
    <citation type="submission" date="2014-07" db="EMBL/GenBank/DDBJ databases">
        <title>Genome of Flavobacterium reichenbachii LMG 25512.</title>
        <authorList>
            <person name="Stropko S.J."/>
            <person name="Pipes S.E."/>
            <person name="Newman J.D."/>
        </authorList>
    </citation>
    <scope>NUCLEOTIDE SEQUENCE [LARGE SCALE GENOMIC DNA]</scope>
    <source>
        <strain evidence="15 16">LMG 25512</strain>
    </source>
</reference>
<dbReference type="Gene3D" id="1.10.1240.100">
    <property type="match status" value="3"/>
</dbReference>
<evidence type="ECO:0000259" key="11">
    <source>
        <dbReference type="PROSITE" id="PS50075"/>
    </source>
</evidence>
<evidence type="ECO:0000259" key="12">
    <source>
        <dbReference type="PROSITE" id="PS51186"/>
    </source>
</evidence>
<dbReference type="GO" id="GO:0005737">
    <property type="term" value="C:cytoplasm"/>
    <property type="evidence" value="ECO:0007669"/>
    <property type="project" value="UniProtKB-SubCell"/>
</dbReference>
<evidence type="ECO:0000313" key="16">
    <source>
        <dbReference type="Proteomes" id="UP000028715"/>
    </source>
</evidence>
<dbReference type="GO" id="GO:0071770">
    <property type="term" value="P:DIM/DIP cell wall layer assembly"/>
    <property type="evidence" value="ECO:0007669"/>
    <property type="project" value="TreeGrafter"/>
</dbReference>
<dbReference type="PANTHER" id="PTHR43775">
    <property type="entry name" value="FATTY ACID SYNTHASE"/>
    <property type="match status" value="1"/>
</dbReference>
<dbReference type="InterPro" id="IPR054514">
    <property type="entry name" value="RhiE-like_linker"/>
</dbReference>
<dbReference type="CDD" id="cd00833">
    <property type="entry name" value="PKS"/>
    <property type="match status" value="3"/>
</dbReference>
<dbReference type="Proteomes" id="UP000028715">
    <property type="component" value="Unassembled WGS sequence"/>
</dbReference>
<dbReference type="Pfam" id="PF14765">
    <property type="entry name" value="PS-DH"/>
    <property type="match status" value="1"/>
</dbReference>
<dbReference type="Gene3D" id="3.10.129.110">
    <property type="entry name" value="Polyketide synthase dehydratase"/>
    <property type="match status" value="1"/>
</dbReference>
<dbReference type="SMART" id="SM01294">
    <property type="entry name" value="PKS_PP_betabranch"/>
    <property type="match status" value="1"/>
</dbReference>
<dbReference type="PANTHER" id="PTHR43775:SF37">
    <property type="entry name" value="SI:DKEY-61P9.11"/>
    <property type="match status" value="1"/>
</dbReference>
<dbReference type="RefSeq" id="WP_035684581.1">
    <property type="nucleotide sequence ID" value="NZ_JPRL01000001.1"/>
</dbReference>
<dbReference type="InterPro" id="IPR049551">
    <property type="entry name" value="PKS_DH_C"/>
</dbReference>
<dbReference type="InterPro" id="IPR056393">
    <property type="entry name" value="AprA-like_MT2"/>
</dbReference>
<dbReference type="SUPFAM" id="SSF53335">
    <property type="entry name" value="S-adenosyl-L-methionine-dependent methyltransferases"/>
    <property type="match status" value="2"/>
</dbReference>
<dbReference type="InterPro" id="IPR056394">
    <property type="entry name" value="AprA-like_N"/>
</dbReference>
<dbReference type="SMART" id="SM00825">
    <property type="entry name" value="PKS_KS"/>
    <property type="match status" value="3"/>
</dbReference>
<dbReference type="InterPro" id="IPR042104">
    <property type="entry name" value="PKS_dehydratase_sf"/>
</dbReference>
<dbReference type="Pfam" id="PF23526">
    <property type="entry name" value="AprA_N"/>
    <property type="match status" value="1"/>
</dbReference>
<dbReference type="InterPro" id="IPR016181">
    <property type="entry name" value="Acyl_CoA_acyltransferase"/>
</dbReference>
<dbReference type="Pfam" id="PF23525">
    <property type="entry name" value="Methyltransf_36"/>
    <property type="match status" value="1"/>
</dbReference>
<keyword evidence="4" id="KW-0963">Cytoplasm</keyword>
<evidence type="ECO:0000256" key="2">
    <source>
        <dbReference type="ARBA" id="ARBA00004792"/>
    </source>
</evidence>
<dbReference type="GO" id="GO:0004312">
    <property type="term" value="F:fatty acid synthase activity"/>
    <property type="evidence" value="ECO:0007669"/>
    <property type="project" value="TreeGrafter"/>
</dbReference>
<dbReference type="PROSITE" id="PS51186">
    <property type="entry name" value="GNAT"/>
    <property type="match status" value="1"/>
</dbReference>
<sequence>MLNLLNTWSHGYIVIPVITAFQDHKAFEILSDKIIEKENIGQILNGNEGYLKASFRILKSLGWIEEISNNDNKLIPSRIQVTPKGLVDLIANDNTSSNAEIEQVVIFKDFLQQLREGWGVDDPFFRSMLDGMLLAPVFFYLYHKKEKGSHKFDENWFHSVIKHDLIDLFIERNWLVIEEDQLVFSSFGNGFVERSMNFGTVISYNSLLLNLDSLIFDDAKEVFSHDKEGHENHVDRTLNVISSGFQHKKYFDEVDNIIINLFDNELFSEQPKYIADMGCGDGTFLNRIYNIIKNHTKRGEFLNIYPLTLIGIDFNEKALIETQKTLQNIPHITIHGDIGAPQNIPSDLKNYITDPENILHVRSFLDHDRPFIPARKKIYEVDSESFSIGDKGSLITQHESFGSLVEHFERWGSLESKFGMLILEVHSLPSNIVSKFLSESENLHFDAYHAFSHQHLVEASTFILAAAGAGWFVDRAQFKKFPGQLPYSRITLSYFKKYNYIIRTSNAQDIKELYELEKKCWSQNLRKKQSIIKQRILNNPFNHLVVVIDNKIVGAVYTQFIADIDLLNAISFEEIDQLAVQKSQIVQLLNLNVDPEYQHMALGDHLLNFLLDQLKLKNSVTHVVGISRCRDFSKQKELKFEQYVFSKNDKGEPADPILKFHELHGARIVKVLEGYRKLDIDNIGNGILVQYDLRSENQRNENQSIKGNKIYSQKEITKDIQLKIQKLLRKEDQYHMTYPLMEMGLDSADLMELGVMIANDYKIEISPSFFFQFNSPKAIIEELIKNLDYQNEITSEDREDREKQTELEHSNDDIAIIGYRFRFPQASTKEELWEILSEGKSVIQTIPESRLKWPDWVDDHLQKGLKMGGFIDEIKTFDPAFFRITPKEAELMDPQQRILLQLTWELFENAGYKSSDFKGSQTGVYIGASGSDYELLLREDKGEDLLTGTGTSMALLANRLSYFFDLEGPSIQLDTACSSSLVAIHEAIKSIKSGESKQVIVGGINLICHSARSLAYHKANMLSEDAKCSTFDKNANGFVRAEGAAVLLLKSLRDAIADKDDIKGVIKGTAINHGGLSGGLTVPNPDKQRKLVEKAYENAKISIEDVSYIEAHGTGTSLGDPVEISGLTQAFKNMKSKENRFTSFAEKFCGIGSIKTNLGHLEAASGMAGIVKVLLSMEKRILPPTINFKDLNPKIDLGKSPFYITDTLKPWEGKAGSQNVIAGISSFGIGGANAHVVLKSYYGDKKNPVRSERQLVFIFSARNNNQLRDYAIKMNYFLNKEVDLYNLAYTLQVAREEFGVRLAITCRSISELKDELFGFLSGKTSSSVHYGKVADNIDIESEVFSSDPNEIAIKWTKGYKINWKIINSDVELKKIEIPNYPFSKEEYWIPQLESTTQDESLRPLFYPKKMDNEAGLFLSVLSENESFLTDHVINGSKILPGVVSIEIARYAAEIETGRKIMGLKNVNWFKPHVVNSQQEIFTKIFSENNQLSFEIFTEGETEINCRGYFDTGELYSNKTINIQELKHKLSAQIQKGYCYDILGQNNFKYGKTYSVIETINYGITEALSFISLKNEAGGEALHRVGIMDAALQTCLLQSLLSGAETNVAVPYSASKIEFYNIIPNDAWCYVQKNSSTGILSYNLQLFDAKGHCLAVFNDLIFLQTKVKQNQINPQKIFFTETWKRIPTQHIQSTDHLKSDILFSGGENLKITVEFEKFLKSQGHTVIRCKKEEEENFINFDEIYLFQGVETENRVPELSLFKQIKFLLSSTAKERNLALTVFTQNTQQIFSSQRVNNHGSGIVGIIGSLAKEVPHWKIRLIDLDIHHTDFNRLYEVPFNGQITALRENNAYQRFLTPLSLVKQRSSIFETKKVYVILGGAGGIGKTTTKYLVKNYQAQIIWLGRSAENQKIVEELDYIAEFGPRPFYIQCDARELDQVKYAYQIIKRNFTAVHGIFHSAIVLNDKLIKNMSESDFVDNFSTKKATSENLIKVFNNEPLDFICFYSSIQSYWTAVGQANYAAGCTFIDSFAKSLDNIVDYPVYAINWGYWGGVGIVSEESYRLTMNANGVDSITEDEGMQFLEIILSNKIKKVATIKLLTETSPVIGPSLFNNTGTIVDQKSQISYVNPKREEFALKKNIRTDLDKICSKGILQILSGMGIENIQRSEESLMLWGFSNNNQFKYEKLLTEIISKAIEFGHAFEVQNKLILDYSVREELIHWNCIKELDYYAIQYPAFTAHINLLKHCFDYYAAIFQNKIRATDVIFPNGRFDLVSDIYKNNYQSDYFNELLGETIYSIISKTGQKQQQINILEIGAGTGGSTDAIFRKINNLNNNLTYCFTDISNSFLIDAQNKYGNEMPYLEIKRLDIEKDILEQGFDYGTFDIILGTNVLHATRNITKTLFNVKSLLKQDGLLLLNELTESNLFFTSTFGLLDGWWLHEDVYRLKGSPLLSKESWQQVLLETGYENITFSASSEAGQELIAAKSNGIIFLEKEENKVFKQEINKEKILKTSEYGNAEAFLKKIFSKILKMKIDTINELISFDQLGIDSILIGNLSKELALHLDNITTTLFFEYRNLRDLATHLSNVYPSFFDLSTTADTANYQAEGPIKLQEPNIEKTAVNDIAIIGIAGKYPGAKNLNQFWDNLKYGKNSISEIPKERWDNEVFFNEEKGKEGTINGKFGGFIEGVDEFDSLFFTISPKEAERMDPQERLFLQTIFEAIGEAGYTPEQLSANGDKPLQTGVYVGVMYQEYQFLGIEESLKGTPIALGKTASSIANRVSYQYNFTGPSMAIDTMCSSSLTAIHLACNDLLSGTCDVAIAGGVNVSIHPNKYLMLSQGAFLSSKGRCESFAQDADGFVPSEGVGAVLLKPLDQAVKDGDHIHGVIKATTLNHGGKVNGFTVPNPDAQAQVIKNAIHKAGINPEDISYVETHGTGTSLGDPIEIRGLVKAYNSHKKQFCSVGSVKSNIGHCESAAGIAGLTKLLLQFKHEMLVPSIHSEDLNLNIDFKNTPFKVQQKLEQWKRNNNKPLVAGVSGFGAGGSNAHLIIQEYRVNEQFINAAKTELILLSAKNKDRLLAVVSDLREHLEIYPDSNLQEIAHTLQNGRVHMESRLAFSVQSVMELRNLLQQFSEGNLSNVIVGDLKKKSFNFSGHKTDRLIVLSQNEDYDAIANLWVQGEPISFTQSEISEKPRKASLPTYAFEKKRCWITISKNVTDTPLNNSDKTAVSSLEDQVRIKILGWISEILKIELIDLDTEEELGEYGFDSVTLVQFSNAINQFYELELVPTIFYNYPTVDLLTSFLIRQFGDDLVRNNIQTQEVFSTKKSLEEEKIDNTNHTNFKEVSTNENIQVAVIGMSARFPGSSTIDEFWKNLTENKDLISKIPSSRWKVAEGDIQWGGFIEGIDEFDPLFFNISPAEAELMDPQQRITLETVFRALEDAGIQSNKIKGSDTGVFIGSSSSDYATLINKNSNGEEYQAHFATGIANSVLANRISYLFDFHGPSEPVDTACSSSLIALHKAVQNIKSGECKLAIAGGVNALLSPELSRSFNKAGMLSKDGRCKTFDENANGYVRGEGVGIVVLKSLADALKDGDQIYAVIEGSAENHGGKSNTMTSPNPNAQKDLLIKAFNTAKKLPNHISYIEAHGTGTPLGDPIETEGLKLAFAELSVNQNHQVEHEYCALGSVKTNIGHLEAAAGIAGFIKLVLAIKNKTIPGNPHLKKPNKYLQLKDTPFYLQKETGYWKTSPNLPRVGGISSFGAGGSNAHLLVSEYTNENKKTYSGSQKATVVLSAQNRERLKQRATDLCYYIENNPYANLHDIAYTLQTGRNEMDERLAIISDNIQELSNKLKHFINDENINFEEAEIFSTNHTQSLNNVIFDNTDITEMIRQDRLELIAGYWVNKKKIDWQLLYKENKPNKISLPTYPFAKEKYWFPVKNEKQNQKMNLHPLLHFEIEE</sequence>
<dbReference type="STRING" id="362418.IW19_12815"/>
<feature type="domain" description="N-acetyltransferase" evidence="12">
    <location>
        <begin position="500"/>
        <end position="694"/>
    </location>
</feature>
<dbReference type="InterPro" id="IPR029063">
    <property type="entry name" value="SAM-dependent_MTases_sf"/>
</dbReference>
<dbReference type="Gene3D" id="3.40.630.30">
    <property type="match status" value="1"/>
</dbReference>
<dbReference type="InterPro" id="IPR013968">
    <property type="entry name" value="PKS_KR"/>
</dbReference>
<dbReference type="GO" id="GO:0004315">
    <property type="term" value="F:3-oxoacyl-[acyl-carrier-protein] synthase activity"/>
    <property type="evidence" value="ECO:0007669"/>
    <property type="project" value="InterPro"/>
</dbReference>
<dbReference type="InterPro" id="IPR018201">
    <property type="entry name" value="Ketoacyl_synth_AS"/>
</dbReference>
<evidence type="ECO:0000256" key="8">
    <source>
        <dbReference type="ARBA" id="ARBA00023268"/>
    </source>
</evidence>
<dbReference type="InterPro" id="IPR000182">
    <property type="entry name" value="GNAT_dom"/>
</dbReference>
<feature type="domain" description="Ketosynthase family 3 (KS3)" evidence="13">
    <location>
        <begin position="3345"/>
        <end position="3767"/>
    </location>
</feature>
<dbReference type="InterPro" id="IPR014030">
    <property type="entry name" value="Ketoacyl_synth_N"/>
</dbReference>
<dbReference type="SUPFAM" id="SSF47336">
    <property type="entry name" value="ACP-like"/>
    <property type="match status" value="3"/>
</dbReference>
<comment type="function">
    <text evidence="9">Involved in production of the polyketide antibiotic thailandamide.</text>
</comment>
<dbReference type="Pfam" id="PF00550">
    <property type="entry name" value="PP-binding"/>
    <property type="match status" value="3"/>
</dbReference>
<proteinExistence type="predicted"/>
<feature type="domain" description="Carrier" evidence="11">
    <location>
        <begin position="3226"/>
        <end position="3303"/>
    </location>
</feature>
<keyword evidence="6" id="KW-0808">Transferase</keyword>
<keyword evidence="7" id="KW-0677">Repeat</keyword>
<dbReference type="Pfam" id="PF22336">
    <property type="entry name" value="RhiE-like_linker"/>
    <property type="match status" value="3"/>
</dbReference>
<dbReference type="Gene3D" id="3.40.50.150">
    <property type="entry name" value="Vaccinia Virus protein VP39"/>
    <property type="match status" value="1"/>
</dbReference>
<feature type="domain" description="PKS/mFAS DH" evidence="14">
    <location>
        <begin position="1399"/>
        <end position="1670"/>
    </location>
</feature>
<dbReference type="InterPro" id="IPR020806">
    <property type="entry name" value="PKS_PP-bd"/>
</dbReference>
<evidence type="ECO:0000256" key="10">
    <source>
        <dbReference type="PROSITE-ProRule" id="PRU01363"/>
    </source>
</evidence>
<dbReference type="Pfam" id="PF08242">
    <property type="entry name" value="Methyltransf_12"/>
    <property type="match status" value="1"/>
</dbReference>
<dbReference type="InterPro" id="IPR057326">
    <property type="entry name" value="KR_dom"/>
</dbReference>
<dbReference type="GO" id="GO:0006633">
    <property type="term" value="P:fatty acid biosynthetic process"/>
    <property type="evidence" value="ECO:0007669"/>
    <property type="project" value="InterPro"/>
</dbReference>
<evidence type="ECO:0000256" key="7">
    <source>
        <dbReference type="ARBA" id="ARBA00022737"/>
    </source>
</evidence>
<evidence type="ECO:0000256" key="6">
    <source>
        <dbReference type="ARBA" id="ARBA00022679"/>
    </source>
</evidence>
<gene>
    <name evidence="15" type="ORF">IW19_12815</name>
</gene>
<dbReference type="PROSITE" id="PS52004">
    <property type="entry name" value="KS3_2"/>
    <property type="match status" value="3"/>
</dbReference>
<evidence type="ECO:0000256" key="4">
    <source>
        <dbReference type="ARBA" id="ARBA00022490"/>
    </source>
</evidence>
<keyword evidence="5" id="KW-0597">Phosphoprotein</keyword>
<dbReference type="SUPFAM" id="SSF53901">
    <property type="entry name" value="Thiolase-like"/>
    <property type="match status" value="3"/>
</dbReference>
<dbReference type="eggNOG" id="COG0456">
    <property type="taxonomic scope" value="Bacteria"/>
</dbReference>
<feature type="region of interest" description="N-terminal hotdog fold" evidence="10">
    <location>
        <begin position="1399"/>
        <end position="1516"/>
    </location>
</feature>
<feature type="region of interest" description="C-terminal hotdog fold" evidence="10">
    <location>
        <begin position="1530"/>
        <end position="1670"/>
    </location>
</feature>
<name>A0A085ZPI0_9FLAO</name>
<feature type="domain" description="Carrier" evidence="11">
    <location>
        <begin position="711"/>
        <end position="787"/>
    </location>
</feature>
<feature type="active site" description="Proton acceptor; for dehydratase activity" evidence="10">
    <location>
        <position position="1431"/>
    </location>
</feature>
<comment type="subcellular location">
    <subcellularLocation>
        <location evidence="1">Cytoplasm</location>
    </subcellularLocation>
</comment>
<keyword evidence="8" id="KW-0511">Multifunctional enzyme</keyword>
<dbReference type="InterPro" id="IPR016039">
    <property type="entry name" value="Thiolase-like"/>
</dbReference>
<accession>A0A085ZPI0</accession>
<dbReference type="FunFam" id="3.40.47.10:FF:000019">
    <property type="entry name" value="Polyketide synthase type I"/>
    <property type="match status" value="2"/>
</dbReference>
<dbReference type="GO" id="GO:0031177">
    <property type="term" value="F:phosphopantetheine binding"/>
    <property type="evidence" value="ECO:0007669"/>
    <property type="project" value="InterPro"/>
</dbReference>
<feature type="domain" description="Ketosynthase family 3 (KS3)" evidence="13">
    <location>
        <begin position="2620"/>
        <end position="3047"/>
    </location>
</feature>
<dbReference type="InterPro" id="IPR036736">
    <property type="entry name" value="ACP-like_sf"/>
</dbReference>
<feature type="domain" description="Ketosynthase family 3 (KS3)" evidence="13">
    <location>
        <begin position="811"/>
        <end position="1240"/>
    </location>
</feature>
<dbReference type="InterPro" id="IPR036291">
    <property type="entry name" value="NAD(P)-bd_dom_sf"/>
</dbReference>
<dbReference type="InterPro" id="IPR056395">
    <property type="entry name" value="WH_AprA"/>
</dbReference>
<comment type="pathway">
    <text evidence="2">Antibiotic biosynthesis.</text>
</comment>
<dbReference type="SMART" id="SM00822">
    <property type="entry name" value="PKS_KR"/>
    <property type="match status" value="1"/>
</dbReference>
<dbReference type="SUPFAM" id="SSF55729">
    <property type="entry name" value="Acyl-CoA N-acyltransferases (Nat)"/>
    <property type="match status" value="1"/>
</dbReference>
<feature type="active site" description="Proton donor; for dehydratase activity" evidence="10">
    <location>
        <position position="1588"/>
    </location>
</feature>
<evidence type="ECO:0000259" key="14">
    <source>
        <dbReference type="PROSITE" id="PS52019"/>
    </source>
</evidence>
<dbReference type="InterPro" id="IPR049900">
    <property type="entry name" value="PKS_mFAS_DH"/>
</dbReference>